<feature type="compositionally biased region" description="Low complexity" evidence="5">
    <location>
        <begin position="192"/>
        <end position="210"/>
    </location>
</feature>
<dbReference type="InterPro" id="IPR012466">
    <property type="entry name" value="NECAP_PHear"/>
</dbReference>
<dbReference type="SUPFAM" id="SSF50729">
    <property type="entry name" value="PH domain-like"/>
    <property type="match status" value="1"/>
</dbReference>
<evidence type="ECO:0000313" key="9">
    <source>
        <dbReference type="Proteomes" id="UP000790347"/>
    </source>
</evidence>
<reference evidence="8" key="1">
    <citation type="submission" date="2013-05" db="EMBL/GenBank/DDBJ databases">
        <authorList>
            <person name="Yim A.K.Y."/>
            <person name="Chan T.F."/>
            <person name="Ji K.M."/>
            <person name="Liu X.Y."/>
            <person name="Zhou J.W."/>
            <person name="Li R.Q."/>
            <person name="Yang K.Y."/>
            <person name="Li J."/>
            <person name="Li M."/>
            <person name="Law P.T.W."/>
            <person name="Wu Y.L."/>
            <person name="Cai Z.L."/>
            <person name="Qin H."/>
            <person name="Bao Y."/>
            <person name="Leung R.K.K."/>
            <person name="Ng P.K.S."/>
            <person name="Zou J."/>
            <person name="Zhong X.J."/>
            <person name="Ran P.X."/>
            <person name="Zhong N.S."/>
            <person name="Liu Z.G."/>
            <person name="Tsui S.K.W."/>
        </authorList>
    </citation>
    <scope>NUCLEOTIDE SEQUENCE</scope>
    <source>
        <strain evidence="8">Derf</strain>
        <tissue evidence="8">Whole organism</tissue>
    </source>
</reference>
<reference evidence="8" key="4">
    <citation type="journal article" date="2022" name="Res Sq">
        <title>Comparative Genomics Reveals Insights into the Divergent Evolution of Astigmatic Mites and Household Pest Adaptations.</title>
        <authorList>
            <person name="Xiong Q."/>
            <person name="Wan A.T.-Y."/>
            <person name="Liu X.-Y."/>
            <person name="Fung C.S.-H."/>
            <person name="Xiao X."/>
            <person name="Malainual N."/>
            <person name="Hou J."/>
            <person name="Wang L."/>
            <person name="Wang M."/>
            <person name="Yang K."/>
            <person name="Cui Y."/>
            <person name="Leung E."/>
            <person name="Nong W."/>
            <person name="Shin S.-K."/>
            <person name="Au S."/>
            <person name="Jeong K.Y."/>
            <person name="Chew F.T."/>
            <person name="Hui J."/>
            <person name="Leung T.F."/>
            <person name="Tungtrongchitr A."/>
            <person name="Zhong N."/>
            <person name="Liu Z."/>
            <person name="Tsui S."/>
        </authorList>
    </citation>
    <scope>NUCLEOTIDE SEQUENCE</scope>
    <source>
        <strain evidence="8">Derf</strain>
        <tissue evidence="8">Whole organism</tissue>
    </source>
</reference>
<dbReference type="OrthoDB" id="10265489at2759"/>
<organism evidence="8 9">
    <name type="scientific">Dermatophagoides farinae</name>
    <name type="common">American house dust mite</name>
    <dbReference type="NCBI Taxonomy" id="6954"/>
    <lineage>
        <taxon>Eukaryota</taxon>
        <taxon>Metazoa</taxon>
        <taxon>Ecdysozoa</taxon>
        <taxon>Arthropoda</taxon>
        <taxon>Chelicerata</taxon>
        <taxon>Arachnida</taxon>
        <taxon>Acari</taxon>
        <taxon>Acariformes</taxon>
        <taxon>Sarcoptiformes</taxon>
        <taxon>Astigmata</taxon>
        <taxon>Psoroptidia</taxon>
        <taxon>Analgoidea</taxon>
        <taxon>Pyroglyphidae</taxon>
        <taxon>Dermatophagoidinae</taxon>
        <taxon>Dermatophagoides</taxon>
    </lineage>
</organism>
<name>A0A922HTG7_DERFA</name>
<dbReference type="EMBL" id="SDOV01000003">
    <property type="protein sequence ID" value="KAH7643375.1"/>
    <property type="molecule type" value="Genomic_DNA"/>
</dbReference>
<keyword evidence="2" id="KW-0813">Transport</keyword>
<dbReference type="Pfam" id="PF07933">
    <property type="entry name" value="DUF1681"/>
    <property type="match status" value="1"/>
</dbReference>
<gene>
    <name evidence="8" type="primary">NECAP1</name>
    <name evidence="8" type="ORF">DERF_011633</name>
    <name evidence="7" type="ORF">HUG17_10066</name>
</gene>
<reference evidence="7" key="2">
    <citation type="submission" date="2020-06" db="EMBL/GenBank/DDBJ databases">
        <authorList>
            <person name="Ji K."/>
            <person name="Li J."/>
        </authorList>
    </citation>
    <scope>NUCLEOTIDE SEQUENCE</scope>
    <source>
        <strain evidence="7">JKM2019</strain>
        <tissue evidence="7">Whole body</tissue>
    </source>
</reference>
<keyword evidence="9" id="KW-1185">Reference proteome</keyword>
<sequence length="363" mass="40423">MDDYERVLLVKPDVHVYKIPPRVSNRAYRASDWNLDSPDWNCRLRLIAKGDDCFIKLDEKSTGQFFGKCPVDKYPGMAIESVSDSSRYFVLRLVNEQTNRTAFVGIGFIDRSDSFDLNVALQDHFKIVHLEHKNDEKEDCGPKLDLKFKEGETIKVNLNIGNKIGSSKPRPPKSSSKTASGGGILLPPPPGSKMISSTNQSSSSSTKTITTIDHLESSSKSNLLDDLDSLHITSLVNNRDGDDDDDDDNDDSSDGSCRKMVLNNNQIKSIDESSTMDQIFKSFVPKDSDHVDLFADNNNSIIENTTTTTAASKLSTNDQIWSDFTSCNTIATSQLKPESIETFMSNDDDDSTKANQFDDWAKF</sequence>
<evidence type="ECO:0000259" key="6">
    <source>
        <dbReference type="Pfam" id="PF07933"/>
    </source>
</evidence>
<evidence type="ECO:0000256" key="4">
    <source>
        <dbReference type="ARBA" id="ARBA00022927"/>
    </source>
</evidence>
<keyword evidence="3" id="KW-0254">Endocytosis</keyword>
<comment type="caution">
    <text evidence="8">The sequence shown here is derived from an EMBL/GenBank/DDBJ whole genome shotgun (WGS) entry which is preliminary data.</text>
</comment>
<dbReference type="EMBL" id="ASGP02000005">
    <property type="protein sequence ID" value="KAH9506926.1"/>
    <property type="molecule type" value="Genomic_DNA"/>
</dbReference>
<evidence type="ECO:0000256" key="1">
    <source>
        <dbReference type="ARBA" id="ARBA00007736"/>
    </source>
</evidence>
<dbReference type="GO" id="GO:0015031">
    <property type="term" value="P:protein transport"/>
    <property type="evidence" value="ECO:0007669"/>
    <property type="project" value="UniProtKB-KW"/>
</dbReference>
<dbReference type="InterPro" id="IPR011993">
    <property type="entry name" value="PH-like_dom_sf"/>
</dbReference>
<dbReference type="AlphaFoldDB" id="A0A922HTG7"/>
<dbReference type="Gene3D" id="2.30.29.30">
    <property type="entry name" value="Pleckstrin-homology domain (PH domain)/Phosphotyrosine-binding domain (PTB)"/>
    <property type="match status" value="1"/>
</dbReference>
<dbReference type="GO" id="GO:0006897">
    <property type="term" value="P:endocytosis"/>
    <property type="evidence" value="ECO:0007669"/>
    <property type="project" value="UniProtKB-KW"/>
</dbReference>
<feature type="compositionally biased region" description="Acidic residues" evidence="5">
    <location>
        <begin position="241"/>
        <end position="253"/>
    </location>
</feature>
<dbReference type="CDD" id="cd13228">
    <property type="entry name" value="PHear_NECAP"/>
    <property type="match status" value="1"/>
</dbReference>
<dbReference type="Proteomes" id="UP000790347">
    <property type="component" value="Unassembled WGS sequence"/>
</dbReference>
<accession>A0A922HTG7</accession>
<dbReference type="PANTHER" id="PTHR12847">
    <property type="entry name" value="ATP-BINDING CASSETTE ABC TRANSPORTER-RELATED"/>
    <property type="match status" value="1"/>
</dbReference>
<dbReference type="FunFam" id="2.30.29.30:FF:000064">
    <property type="entry name" value="Adaptin ear-binding coat-associated protein 1"/>
    <property type="match status" value="1"/>
</dbReference>
<evidence type="ECO:0000256" key="3">
    <source>
        <dbReference type="ARBA" id="ARBA00022583"/>
    </source>
</evidence>
<evidence type="ECO:0000313" key="8">
    <source>
        <dbReference type="EMBL" id="KAH9506926.1"/>
    </source>
</evidence>
<comment type="similarity">
    <text evidence="1">Belongs to the NECAP family.</text>
</comment>
<feature type="domain" description="NECAP PHear" evidence="6">
    <location>
        <begin position="4"/>
        <end position="159"/>
    </location>
</feature>
<evidence type="ECO:0000256" key="5">
    <source>
        <dbReference type="SAM" id="MobiDB-lite"/>
    </source>
</evidence>
<protein>
    <submittedName>
        <fullName evidence="8">Adaptin ear-binding coat-associated protein 1</fullName>
    </submittedName>
    <submittedName>
        <fullName evidence="7">Duf1681 domain containing protein</fullName>
    </submittedName>
</protein>
<feature type="region of interest" description="Disordered" evidence="5">
    <location>
        <begin position="342"/>
        <end position="363"/>
    </location>
</feature>
<evidence type="ECO:0000313" key="7">
    <source>
        <dbReference type="EMBL" id="KAH7643375.1"/>
    </source>
</evidence>
<reference evidence="7" key="3">
    <citation type="journal article" date="2021" name="World Allergy Organ. J.">
        <title>Chromosome-level assembly of Dermatophagoides farinae genome and transcriptome reveals two novel allergens Der f 37 and Der f 39.</title>
        <authorList>
            <person name="Chen J."/>
            <person name="Cai Z."/>
            <person name="Fan D."/>
            <person name="Hu J."/>
            <person name="Hou Y."/>
            <person name="He Y."/>
            <person name="Zhang Z."/>
            <person name="Zhao Z."/>
            <person name="Gao P."/>
            <person name="Hu W."/>
            <person name="Sun J."/>
            <person name="Li J."/>
            <person name="Ji K."/>
        </authorList>
    </citation>
    <scope>NUCLEOTIDE SEQUENCE</scope>
    <source>
        <strain evidence="7">JKM2019</strain>
    </source>
</reference>
<proteinExistence type="inferred from homology"/>
<feature type="region of interest" description="Disordered" evidence="5">
    <location>
        <begin position="236"/>
        <end position="258"/>
    </location>
</feature>
<dbReference type="Proteomes" id="UP000828236">
    <property type="component" value="Unassembled WGS sequence"/>
</dbReference>
<keyword evidence="4" id="KW-0653">Protein transport</keyword>
<feature type="region of interest" description="Disordered" evidence="5">
    <location>
        <begin position="160"/>
        <end position="210"/>
    </location>
</feature>
<evidence type="ECO:0000256" key="2">
    <source>
        <dbReference type="ARBA" id="ARBA00022448"/>
    </source>
</evidence>
<dbReference type="GO" id="GO:0030125">
    <property type="term" value="C:clathrin vesicle coat"/>
    <property type="evidence" value="ECO:0007669"/>
    <property type="project" value="TreeGrafter"/>
</dbReference>
<dbReference type="PANTHER" id="PTHR12847:SF9">
    <property type="entry name" value="NECAP-LIKE PROTEIN CG9132"/>
    <property type="match status" value="1"/>
</dbReference>